<feature type="region of interest" description="Disordered" evidence="2">
    <location>
        <begin position="156"/>
        <end position="198"/>
    </location>
</feature>
<dbReference type="PANTHER" id="PTHR31065:SF39">
    <property type="entry name" value="PLATZ TRANSCRIPTION FACTOR FAMILY PROTEIN"/>
    <property type="match status" value="1"/>
</dbReference>
<keyword evidence="1" id="KW-0863">Zinc-finger</keyword>
<dbReference type="Proteomes" id="UP000827889">
    <property type="component" value="Chromosome 9"/>
</dbReference>
<dbReference type="Pfam" id="PF00643">
    <property type="entry name" value="zf-B_box"/>
    <property type="match status" value="1"/>
</dbReference>
<dbReference type="SUPFAM" id="SSF57845">
    <property type="entry name" value="B-box zinc-binding domain"/>
    <property type="match status" value="1"/>
</dbReference>
<organism evidence="4 5">
    <name type="scientific">Rhodamnia argentea</name>
    <dbReference type="NCBI Taxonomy" id="178133"/>
    <lineage>
        <taxon>Eukaryota</taxon>
        <taxon>Viridiplantae</taxon>
        <taxon>Streptophyta</taxon>
        <taxon>Embryophyta</taxon>
        <taxon>Tracheophyta</taxon>
        <taxon>Spermatophyta</taxon>
        <taxon>Magnoliopsida</taxon>
        <taxon>eudicotyledons</taxon>
        <taxon>Gunneridae</taxon>
        <taxon>Pentapetalae</taxon>
        <taxon>rosids</taxon>
        <taxon>malvids</taxon>
        <taxon>Myrtales</taxon>
        <taxon>Myrtaceae</taxon>
        <taxon>Myrtoideae</taxon>
        <taxon>Myrteae</taxon>
        <taxon>Australasian group</taxon>
        <taxon>Rhodamnia</taxon>
    </lineage>
</organism>
<keyword evidence="1" id="KW-0479">Metal-binding</keyword>
<accession>A0A8B8MNI8</accession>
<feature type="compositionally biased region" description="Basic residues" evidence="2">
    <location>
        <begin position="181"/>
        <end position="198"/>
    </location>
</feature>
<protein>
    <submittedName>
        <fullName evidence="5">Uncharacterized protein At3g50808-like</fullName>
    </submittedName>
</protein>
<evidence type="ECO:0000259" key="3">
    <source>
        <dbReference type="PROSITE" id="PS50119"/>
    </source>
</evidence>
<evidence type="ECO:0000256" key="2">
    <source>
        <dbReference type="SAM" id="MobiDB-lite"/>
    </source>
</evidence>
<evidence type="ECO:0000256" key="1">
    <source>
        <dbReference type="PROSITE-ProRule" id="PRU00024"/>
    </source>
</evidence>
<dbReference type="PANTHER" id="PTHR31065">
    <property type="entry name" value="PLATZ TRANSCRIPTION FACTOR FAMILY PROTEIN"/>
    <property type="match status" value="1"/>
</dbReference>
<dbReference type="InterPro" id="IPR006734">
    <property type="entry name" value="PLATZ"/>
</dbReference>
<dbReference type="Gene3D" id="3.30.160.60">
    <property type="entry name" value="Classic Zinc Finger"/>
    <property type="match status" value="1"/>
</dbReference>
<feature type="compositionally biased region" description="Basic and acidic residues" evidence="2">
    <location>
        <begin position="156"/>
        <end position="170"/>
    </location>
</feature>
<sequence>MTGKDTRMVLSGDDQKNVVPPWLRPIASIKLYDFCESHSSKEYSFYCRVCMVALCKECKKQHDLSGHDIIKVYKIARVASFRKKDLEPLWDISDIRLYNQKGWPVAVIYKEGDGISRSSDQSNAAECESCRYQLKSPRAKYCSVECKVEAVMKVDESESMKNEAKRKVEAISEGSGSNVKSFRRRSRKQKNPRRAPLF</sequence>
<keyword evidence="4" id="KW-1185">Reference proteome</keyword>
<dbReference type="RefSeq" id="XP_030512436.2">
    <property type="nucleotide sequence ID" value="XM_030656576.2"/>
</dbReference>
<dbReference type="KEGG" id="rarg:115726618"/>
<feature type="domain" description="B box-type" evidence="3">
    <location>
        <begin position="30"/>
        <end position="72"/>
    </location>
</feature>
<evidence type="ECO:0000313" key="4">
    <source>
        <dbReference type="Proteomes" id="UP000827889"/>
    </source>
</evidence>
<dbReference type="PROSITE" id="PS50119">
    <property type="entry name" value="ZF_BBOX"/>
    <property type="match status" value="1"/>
</dbReference>
<dbReference type="InterPro" id="IPR000315">
    <property type="entry name" value="Znf_B-box"/>
</dbReference>
<dbReference type="GeneID" id="115726618"/>
<name>A0A8B8MNI8_9MYRT</name>
<dbReference type="Pfam" id="PF04640">
    <property type="entry name" value="PLATZ"/>
    <property type="match status" value="1"/>
</dbReference>
<dbReference type="AlphaFoldDB" id="A0A8B8MNI8"/>
<proteinExistence type="predicted"/>
<evidence type="ECO:0000313" key="5">
    <source>
        <dbReference type="RefSeq" id="XP_030512436.2"/>
    </source>
</evidence>
<reference evidence="5" key="1">
    <citation type="submission" date="2025-08" db="UniProtKB">
        <authorList>
            <consortium name="RefSeq"/>
        </authorList>
    </citation>
    <scope>IDENTIFICATION</scope>
    <source>
        <tissue evidence="5">Leaf</tissue>
    </source>
</reference>
<keyword evidence="1" id="KW-0862">Zinc</keyword>
<dbReference type="GO" id="GO:0008270">
    <property type="term" value="F:zinc ion binding"/>
    <property type="evidence" value="ECO:0007669"/>
    <property type="project" value="UniProtKB-KW"/>
</dbReference>
<gene>
    <name evidence="5" type="primary">LOC115726618</name>
</gene>